<dbReference type="Gene3D" id="2.40.128.520">
    <property type="match status" value="1"/>
</dbReference>
<proteinExistence type="predicted"/>
<reference evidence="2 3" key="1">
    <citation type="submission" date="2024-05" db="EMBL/GenBank/DDBJ databases">
        <title>Genome sequence of Ponticoccus litoralis KCCM 90028.</title>
        <authorList>
            <person name="Kim J.M."/>
            <person name="Lee J.K."/>
            <person name="Choi B.J."/>
            <person name="Bayburt H."/>
            <person name="Baek J.H."/>
            <person name="Jeon C.O."/>
        </authorList>
    </citation>
    <scope>NUCLEOTIDE SEQUENCE [LARGE SCALE GENOMIC DNA]</scope>
    <source>
        <strain evidence="2 3">KCCM 90028</strain>
    </source>
</reference>
<evidence type="ECO:0000313" key="3">
    <source>
        <dbReference type="Proteomes" id="UP001428774"/>
    </source>
</evidence>
<keyword evidence="3" id="KW-1185">Reference proteome</keyword>
<dbReference type="PANTHER" id="PTHR36919">
    <property type="entry name" value="BLR1215 PROTEIN"/>
    <property type="match status" value="1"/>
</dbReference>
<dbReference type="PANTHER" id="PTHR36919:SF3">
    <property type="entry name" value="BLL5882 PROTEIN"/>
    <property type="match status" value="1"/>
</dbReference>
<feature type="domain" description="DUF2147" evidence="1">
    <location>
        <begin position="20"/>
        <end position="121"/>
    </location>
</feature>
<dbReference type="Proteomes" id="UP001428774">
    <property type="component" value="Unassembled WGS sequence"/>
</dbReference>
<protein>
    <submittedName>
        <fullName evidence="2">DUF2147 domain-containing protein</fullName>
    </submittedName>
</protein>
<dbReference type="EMBL" id="JBDNCH010000002">
    <property type="protein sequence ID" value="MEN9062229.1"/>
    <property type="molecule type" value="Genomic_DNA"/>
</dbReference>
<evidence type="ECO:0000259" key="1">
    <source>
        <dbReference type="Pfam" id="PF09917"/>
    </source>
</evidence>
<sequence length="123" mass="12988">MRLLAMALVAGAAAADPVEGTWKTQPDEGAYAHVRMVPCGDKLCGVIVRTFNASGEYESPNKGKTLVINMAPQGGGQYRGKVWRPSNNKVYTGKMALSGNALTLQGCVAGGLLCSSQTWSRLN</sequence>
<evidence type="ECO:0000313" key="2">
    <source>
        <dbReference type="EMBL" id="MEN9062229.1"/>
    </source>
</evidence>
<accession>A0AAW9SBP3</accession>
<dbReference type="Pfam" id="PF09917">
    <property type="entry name" value="DUF2147"/>
    <property type="match status" value="1"/>
</dbReference>
<organism evidence="2 3">
    <name type="scientific">Ponticoccus litoralis</name>
    <dbReference type="NCBI Taxonomy" id="422297"/>
    <lineage>
        <taxon>Bacteria</taxon>
        <taxon>Pseudomonadati</taxon>
        <taxon>Pseudomonadota</taxon>
        <taxon>Alphaproteobacteria</taxon>
        <taxon>Rhodobacterales</taxon>
        <taxon>Roseobacteraceae</taxon>
        <taxon>Ponticoccus</taxon>
    </lineage>
</organism>
<dbReference type="RefSeq" id="WP_347167223.1">
    <property type="nucleotide sequence ID" value="NZ_JBDNCH010000002.1"/>
</dbReference>
<comment type="caution">
    <text evidence="2">The sequence shown here is derived from an EMBL/GenBank/DDBJ whole genome shotgun (WGS) entry which is preliminary data.</text>
</comment>
<gene>
    <name evidence="2" type="ORF">ABFB10_15715</name>
</gene>
<name>A0AAW9SBP3_9RHOB</name>
<dbReference type="AlphaFoldDB" id="A0AAW9SBP3"/>
<dbReference type="InterPro" id="IPR019223">
    <property type="entry name" value="DUF2147"/>
</dbReference>